<name>A0A9P8V9L6_9PEZI</name>
<feature type="binding site" evidence="9">
    <location>
        <position position="143"/>
    </location>
    <ligand>
        <name>FAD</name>
        <dbReference type="ChEBI" id="CHEBI:57692"/>
    </ligand>
</feature>
<comment type="similarity">
    <text evidence="3 10">Belongs to the flavoprotein pyridine nucleotide cytochrome reductase family.</text>
</comment>
<keyword evidence="4 9" id="KW-0285">Flavoprotein</keyword>
<evidence type="ECO:0000259" key="12">
    <source>
        <dbReference type="PROSITE" id="PS51384"/>
    </source>
</evidence>
<dbReference type="AlphaFoldDB" id="A0A9P8V9L6"/>
<feature type="domain" description="FAD-binding FR-type" evidence="12">
    <location>
        <begin position="63"/>
        <end position="170"/>
    </location>
</feature>
<feature type="binding site" evidence="9">
    <location>
        <position position="142"/>
    </location>
    <ligand>
        <name>FAD</name>
        <dbReference type="ChEBI" id="CHEBI:57692"/>
    </ligand>
</feature>
<dbReference type="InterPro" id="IPR001834">
    <property type="entry name" value="CBR-like"/>
</dbReference>
<dbReference type="InterPro" id="IPR017938">
    <property type="entry name" value="Riboflavin_synthase-like_b-brl"/>
</dbReference>
<evidence type="ECO:0000313" key="14">
    <source>
        <dbReference type="Proteomes" id="UP000770015"/>
    </source>
</evidence>
<dbReference type="OrthoDB" id="432685at2759"/>
<comment type="caution">
    <text evidence="13">The sequence shown here is derived from an EMBL/GenBank/DDBJ whole genome shotgun (WGS) entry which is preliminary data.</text>
</comment>
<dbReference type="EMBL" id="JAGSXJ010000016">
    <property type="protein sequence ID" value="KAH6684953.1"/>
    <property type="molecule type" value="Genomic_DNA"/>
</dbReference>
<comment type="subcellular location">
    <subcellularLocation>
        <location evidence="2">Mitochondrion outer membrane</location>
        <topology evidence="2">Single-pass membrane protein</topology>
    </subcellularLocation>
</comment>
<dbReference type="GO" id="GO:0090524">
    <property type="term" value="F:cytochrome-b5 reductase activity, acting on NADH"/>
    <property type="evidence" value="ECO:0007669"/>
    <property type="project" value="UniProtKB-EC"/>
</dbReference>
<reference evidence="13" key="1">
    <citation type="journal article" date="2021" name="Nat. Commun.">
        <title>Genetic determinants of endophytism in the Arabidopsis root mycobiome.</title>
        <authorList>
            <person name="Mesny F."/>
            <person name="Miyauchi S."/>
            <person name="Thiergart T."/>
            <person name="Pickel B."/>
            <person name="Atanasova L."/>
            <person name="Karlsson M."/>
            <person name="Huettel B."/>
            <person name="Barry K.W."/>
            <person name="Haridas S."/>
            <person name="Chen C."/>
            <person name="Bauer D."/>
            <person name="Andreopoulos W."/>
            <person name="Pangilinan J."/>
            <person name="LaButti K."/>
            <person name="Riley R."/>
            <person name="Lipzen A."/>
            <person name="Clum A."/>
            <person name="Drula E."/>
            <person name="Henrissat B."/>
            <person name="Kohler A."/>
            <person name="Grigoriev I.V."/>
            <person name="Martin F.M."/>
            <person name="Hacquard S."/>
        </authorList>
    </citation>
    <scope>NUCLEOTIDE SEQUENCE</scope>
    <source>
        <strain evidence="13">MPI-SDFR-AT-0117</strain>
    </source>
</reference>
<evidence type="ECO:0000256" key="4">
    <source>
        <dbReference type="ARBA" id="ARBA00022630"/>
    </source>
</evidence>
<evidence type="ECO:0000256" key="7">
    <source>
        <dbReference type="ARBA" id="ARBA00023027"/>
    </source>
</evidence>
<dbReference type="SUPFAM" id="SSF63380">
    <property type="entry name" value="Riboflavin synthase domain-like"/>
    <property type="match status" value="1"/>
</dbReference>
<keyword evidence="6 10" id="KW-0560">Oxidoreductase</keyword>
<evidence type="ECO:0000256" key="6">
    <source>
        <dbReference type="ARBA" id="ARBA00023002"/>
    </source>
</evidence>
<keyword evidence="11" id="KW-1133">Transmembrane helix</keyword>
<dbReference type="InterPro" id="IPR039261">
    <property type="entry name" value="FNR_nucleotide-bd"/>
</dbReference>
<evidence type="ECO:0000256" key="1">
    <source>
        <dbReference type="ARBA" id="ARBA00001974"/>
    </source>
</evidence>
<dbReference type="GO" id="GO:0006696">
    <property type="term" value="P:ergosterol biosynthetic process"/>
    <property type="evidence" value="ECO:0007669"/>
    <property type="project" value="TreeGrafter"/>
</dbReference>
<dbReference type="InterPro" id="IPR008333">
    <property type="entry name" value="Cbr1-like_FAD-bd_dom"/>
</dbReference>
<keyword evidence="5 9" id="KW-0274">FAD</keyword>
<dbReference type="CDD" id="cd06183">
    <property type="entry name" value="cyt_b5_reduct_like"/>
    <property type="match status" value="1"/>
</dbReference>
<dbReference type="PRINTS" id="PR00406">
    <property type="entry name" value="CYTB5RDTASE"/>
</dbReference>
<dbReference type="PANTHER" id="PTHR19370:SF101">
    <property type="entry name" value="NADH-CYTOCHROME B5 REDUCTASE"/>
    <property type="match status" value="1"/>
</dbReference>
<feature type="binding site" evidence="9">
    <location>
        <position position="118"/>
    </location>
    <ligand>
        <name>FAD</name>
        <dbReference type="ChEBI" id="CHEBI:57692"/>
    </ligand>
</feature>
<dbReference type="Proteomes" id="UP000770015">
    <property type="component" value="Unassembled WGS sequence"/>
</dbReference>
<accession>A0A9P8V9L6</accession>
<dbReference type="GO" id="GO:0005741">
    <property type="term" value="C:mitochondrial outer membrane"/>
    <property type="evidence" value="ECO:0007669"/>
    <property type="project" value="UniProtKB-SubCell"/>
</dbReference>
<comment type="cofactor">
    <cofactor evidence="1 9 10">
        <name>FAD</name>
        <dbReference type="ChEBI" id="CHEBI:57692"/>
    </cofactor>
</comment>
<dbReference type="Pfam" id="PF00970">
    <property type="entry name" value="FAD_binding_6"/>
    <property type="match status" value="1"/>
</dbReference>
<dbReference type="InterPro" id="IPR001709">
    <property type="entry name" value="Flavoprot_Pyr_Nucl_cyt_Rdtase"/>
</dbReference>
<evidence type="ECO:0000256" key="9">
    <source>
        <dbReference type="PIRSR" id="PIRSR601834-1"/>
    </source>
</evidence>
<sequence>MAFQNSFKTWTAGRVLGGVTLAGAAVFILKRNIQTSTSPMSLTQNTTTSAAPAAKAAFNKVGPAFLRLKLHSSEDLSPTTKRLKFELPSPDLVSGLGLCSSVLTAAWPKGSFLPVIRPYTPVSRLDENGFLELTVRRYPTGKMSSHIHSLVPGDTLLFPAVIPAYTWVPNKHEEITLIAGGAGITPMFQLAQGILNNPDDKTKINLVYGVRNDSEMLFKDTFTSWQQQFPDRFRATFVVREPEAGSSYQRADIDAALLSKVAPKPSSTDPSVSKVFVCGPPGMETALMGASGFGSAKGAGILEQLGYTKGQVFKF</sequence>
<keyword evidence="8 11" id="KW-0472">Membrane</keyword>
<dbReference type="Pfam" id="PF00175">
    <property type="entry name" value="NAD_binding_1"/>
    <property type="match status" value="1"/>
</dbReference>
<feature type="binding site" evidence="9">
    <location>
        <position position="117"/>
    </location>
    <ligand>
        <name>FAD</name>
        <dbReference type="ChEBI" id="CHEBI:57692"/>
    </ligand>
</feature>
<comment type="catalytic activity">
    <reaction evidence="10">
        <text>2 Fe(III)-[cytochrome b5] + NADH = 2 Fe(II)-[cytochrome b5] + NAD(+) + H(+)</text>
        <dbReference type="Rhea" id="RHEA:46680"/>
        <dbReference type="Rhea" id="RHEA-COMP:10438"/>
        <dbReference type="Rhea" id="RHEA-COMP:10439"/>
        <dbReference type="ChEBI" id="CHEBI:15378"/>
        <dbReference type="ChEBI" id="CHEBI:29033"/>
        <dbReference type="ChEBI" id="CHEBI:29034"/>
        <dbReference type="ChEBI" id="CHEBI:57540"/>
        <dbReference type="ChEBI" id="CHEBI:57945"/>
        <dbReference type="EC" id="1.6.2.2"/>
    </reaction>
</comment>
<dbReference type="SUPFAM" id="SSF52343">
    <property type="entry name" value="Ferredoxin reductase-like, C-terminal NADP-linked domain"/>
    <property type="match status" value="1"/>
</dbReference>
<evidence type="ECO:0000256" key="5">
    <source>
        <dbReference type="ARBA" id="ARBA00022827"/>
    </source>
</evidence>
<dbReference type="PRINTS" id="PR00371">
    <property type="entry name" value="FPNCR"/>
</dbReference>
<feature type="binding site" evidence="9">
    <location>
        <position position="185"/>
    </location>
    <ligand>
        <name>FAD</name>
        <dbReference type="ChEBI" id="CHEBI:57692"/>
    </ligand>
</feature>
<dbReference type="PROSITE" id="PS51384">
    <property type="entry name" value="FAD_FR"/>
    <property type="match status" value="1"/>
</dbReference>
<keyword evidence="14" id="KW-1185">Reference proteome</keyword>
<protein>
    <recommendedName>
        <fullName evidence="10">NADH-cytochrome b5 reductase</fullName>
        <ecNumber evidence="10">1.6.2.2</ecNumber>
    </recommendedName>
</protein>
<evidence type="ECO:0000256" key="2">
    <source>
        <dbReference type="ARBA" id="ARBA00004572"/>
    </source>
</evidence>
<organism evidence="13 14">
    <name type="scientific">Plectosphaerella plurivora</name>
    <dbReference type="NCBI Taxonomy" id="936078"/>
    <lineage>
        <taxon>Eukaryota</taxon>
        <taxon>Fungi</taxon>
        <taxon>Dikarya</taxon>
        <taxon>Ascomycota</taxon>
        <taxon>Pezizomycotina</taxon>
        <taxon>Sordariomycetes</taxon>
        <taxon>Hypocreomycetidae</taxon>
        <taxon>Glomerellales</taxon>
        <taxon>Plectosphaerellaceae</taxon>
        <taxon>Plectosphaerella</taxon>
    </lineage>
</organism>
<evidence type="ECO:0000256" key="3">
    <source>
        <dbReference type="ARBA" id="ARBA00006105"/>
    </source>
</evidence>
<dbReference type="FunFam" id="3.40.50.80:FF:000009">
    <property type="entry name" value="NADH-cytochrome b5 reductase"/>
    <property type="match status" value="1"/>
</dbReference>
<dbReference type="InterPro" id="IPR017927">
    <property type="entry name" value="FAD-bd_FR_type"/>
</dbReference>
<dbReference type="InterPro" id="IPR001433">
    <property type="entry name" value="OxRdtase_FAD/NAD-bd"/>
</dbReference>
<feature type="transmembrane region" description="Helical" evidence="11">
    <location>
        <begin position="12"/>
        <end position="29"/>
    </location>
</feature>
<dbReference type="Gene3D" id="2.40.30.10">
    <property type="entry name" value="Translation factors"/>
    <property type="match status" value="1"/>
</dbReference>
<evidence type="ECO:0000256" key="11">
    <source>
        <dbReference type="SAM" id="Phobius"/>
    </source>
</evidence>
<feature type="binding site" evidence="9">
    <location>
        <position position="144"/>
    </location>
    <ligand>
        <name>FAD</name>
        <dbReference type="ChEBI" id="CHEBI:57692"/>
    </ligand>
</feature>
<keyword evidence="11" id="KW-0812">Transmembrane</keyword>
<proteinExistence type="inferred from homology"/>
<evidence type="ECO:0000256" key="8">
    <source>
        <dbReference type="ARBA" id="ARBA00023136"/>
    </source>
</evidence>
<gene>
    <name evidence="13" type="ORF">F5X68DRAFT_21317</name>
</gene>
<dbReference type="Gene3D" id="3.40.50.80">
    <property type="entry name" value="Nucleotide-binding domain of ferredoxin-NADP reductase (FNR) module"/>
    <property type="match status" value="1"/>
</dbReference>
<feature type="binding site" evidence="9">
    <location>
        <position position="119"/>
    </location>
    <ligand>
        <name>FAD</name>
        <dbReference type="ChEBI" id="CHEBI:57692"/>
    </ligand>
</feature>
<evidence type="ECO:0000313" key="13">
    <source>
        <dbReference type="EMBL" id="KAH6684953.1"/>
    </source>
</evidence>
<dbReference type="PANTHER" id="PTHR19370">
    <property type="entry name" value="NADH-CYTOCHROME B5 REDUCTASE"/>
    <property type="match status" value="1"/>
</dbReference>
<evidence type="ECO:0000256" key="10">
    <source>
        <dbReference type="RuleBase" id="RU361226"/>
    </source>
</evidence>
<dbReference type="EC" id="1.6.2.2" evidence="10"/>
<keyword evidence="7 10" id="KW-0520">NAD</keyword>